<accession>A0A0D0CXH1</accession>
<keyword evidence="2" id="KW-1185">Reference proteome</keyword>
<dbReference type="EMBL" id="KN834773">
    <property type="protein sequence ID" value="KIK60928.1"/>
    <property type="molecule type" value="Genomic_DNA"/>
</dbReference>
<gene>
    <name evidence="1" type="ORF">GYMLUDRAFT_167209</name>
</gene>
<dbReference type="Proteomes" id="UP000053593">
    <property type="component" value="Unassembled WGS sequence"/>
</dbReference>
<protein>
    <submittedName>
        <fullName evidence="1">Uncharacterized protein</fullName>
    </submittedName>
</protein>
<feature type="non-terminal residue" evidence="1">
    <location>
        <position position="1"/>
    </location>
</feature>
<dbReference type="OrthoDB" id="2916406at2759"/>
<evidence type="ECO:0000313" key="2">
    <source>
        <dbReference type="Proteomes" id="UP000053593"/>
    </source>
</evidence>
<organism evidence="1 2">
    <name type="scientific">Collybiopsis luxurians FD-317 M1</name>
    <dbReference type="NCBI Taxonomy" id="944289"/>
    <lineage>
        <taxon>Eukaryota</taxon>
        <taxon>Fungi</taxon>
        <taxon>Dikarya</taxon>
        <taxon>Basidiomycota</taxon>
        <taxon>Agaricomycotina</taxon>
        <taxon>Agaricomycetes</taxon>
        <taxon>Agaricomycetidae</taxon>
        <taxon>Agaricales</taxon>
        <taxon>Marasmiineae</taxon>
        <taxon>Omphalotaceae</taxon>
        <taxon>Collybiopsis</taxon>
        <taxon>Collybiopsis luxurians</taxon>
    </lineage>
</organism>
<sequence length="141" mass="16314">KGIKARLYQADRMSPRQIMVHYRANSRLSMQREVLAASTLRFQRTQPYVHDIIVTVFHQSKLYKFHTFFRRHVHLPRNRCVVGVNDSLIGGDLLIVACGKEFDVRNMKGSMEMQAADFAVRRYVCAVSELDLTFIAIIVMP</sequence>
<name>A0A0D0CXH1_9AGAR</name>
<dbReference type="HOGENOM" id="CLU_1829936_0_0_1"/>
<proteinExistence type="predicted"/>
<evidence type="ECO:0000313" key="1">
    <source>
        <dbReference type="EMBL" id="KIK60928.1"/>
    </source>
</evidence>
<dbReference type="AlphaFoldDB" id="A0A0D0CXH1"/>
<reference evidence="1 2" key="1">
    <citation type="submission" date="2014-04" db="EMBL/GenBank/DDBJ databases">
        <title>Evolutionary Origins and Diversification of the Mycorrhizal Mutualists.</title>
        <authorList>
            <consortium name="DOE Joint Genome Institute"/>
            <consortium name="Mycorrhizal Genomics Consortium"/>
            <person name="Kohler A."/>
            <person name="Kuo A."/>
            <person name="Nagy L.G."/>
            <person name="Floudas D."/>
            <person name="Copeland A."/>
            <person name="Barry K.W."/>
            <person name="Cichocki N."/>
            <person name="Veneault-Fourrey C."/>
            <person name="LaButti K."/>
            <person name="Lindquist E.A."/>
            <person name="Lipzen A."/>
            <person name="Lundell T."/>
            <person name="Morin E."/>
            <person name="Murat C."/>
            <person name="Riley R."/>
            <person name="Ohm R."/>
            <person name="Sun H."/>
            <person name="Tunlid A."/>
            <person name="Henrissat B."/>
            <person name="Grigoriev I.V."/>
            <person name="Hibbett D.S."/>
            <person name="Martin F."/>
        </authorList>
    </citation>
    <scope>NUCLEOTIDE SEQUENCE [LARGE SCALE GENOMIC DNA]</scope>
    <source>
        <strain evidence="1 2">FD-317 M1</strain>
    </source>
</reference>